<accession>A0ABR8E7F1</accession>
<organism evidence="1 2">
    <name type="scientific">Planktothricoides raciborskii FACHB-1370</name>
    <dbReference type="NCBI Taxonomy" id="2949576"/>
    <lineage>
        <taxon>Bacteria</taxon>
        <taxon>Bacillati</taxon>
        <taxon>Cyanobacteriota</taxon>
        <taxon>Cyanophyceae</taxon>
        <taxon>Oscillatoriophycideae</taxon>
        <taxon>Oscillatoriales</taxon>
        <taxon>Oscillatoriaceae</taxon>
        <taxon>Planktothricoides</taxon>
    </lineage>
</organism>
<dbReference type="Proteomes" id="UP000641954">
    <property type="component" value="Unassembled WGS sequence"/>
</dbReference>
<sequence>MRLLKQNIKQLRYRVSRYAEMSAANRQGMATPQELNDQIYYTIQQSSPFVAGKIGSNELLVCLWHLEWKLWTRLGIKFSWNCTEYLATGGGIFPRNTASYHEYAQAYIKALGQIDYLGMWHNDGEMKLVSTFAPQAKLANYLGLEPYLNYHKPWTQALADKRVLVVTSFAQTMTQQISNISKVWMNFQKKTGQILIPESASFEVVKFPYGFDPEVQQKYGSWQKIMEMMTAEISAKNFDVAILGCGAYSLLLADRIKKSGKSAIHLGGSTQILFGIRGSRWEDKSWFLENLNDYWTYPLDEDKPQEKAMKNCENACYW</sequence>
<reference evidence="1 2" key="1">
    <citation type="journal article" date="2020" name="ISME J.">
        <title>Comparative genomics reveals insights into cyanobacterial evolution and habitat adaptation.</title>
        <authorList>
            <person name="Chen M.Y."/>
            <person name="Teng W.K."/>
            <person name="Zhao L."/>
            <person name="Hu C.X."/>
            <person name="Zhou Y.K."/>
            <person name="Han B.P."/>
            <person name="Song L.R."/>
            <person name="Shu W.S."/>
        </authorList>
    </citation>
    <scope>NUCLEOTIDE SEQUENCE [LARGE SCALE GENOMIC DNA]</scope>
    <source>
        <strain evidence="1 2">FACHB-1370</strain>
    </source>
</reference>
<dbReference type="EMBL" id="JACJSK010000002">
    <property type="protein sequence ID" value="MBD2542556.1"/>
    <property type="molecule type" value="Genomic_DNA"/>
</dbReference>
<comment type="caution">
    <text evidence="1">The sequence shown here is derived from an EMBL/GenBank/DDBJ whole genome shotgun (WGS) entry which is preliminary data.</text>
</comment>
<name>A0ABR8E7F1_9CYAN</name>
<evidence type="ECO:0000313" key="1">
    <source>
        <dbReference type="EMBL" id="MBD2542556.1"/>
    </source>
</evidence>
<evidence type="ECO:0000313" key="2">
    <source>
        <dbReference type="Proteomes" id="UP000641954"/>
    </source>
</evidence>
<keyword evidence="2" id="KW-1185">Reference proteome</keyword>
<proteinExistence type="predicted"/>
<protein>
    <submittedName>
        <fullName evidence="1">Uncharacterized protein</fullName>
    </submittedName>
</protein>
<dbReference type="RefSeq" id="WP_156331485.1">
    <property type="nucleotide sequence ID" value="NZ_JACJSK010000002.1"/>
</dbReference>
<gene>
    <name evidence="1" type="ORF">H6G72_01465</name>
</gene>